<organism evidence="2">
    <name type="scientific">Heterosigma akashiwo</name>
    <name type="common">Chromophytic alga</name>
    <name type="synonym">Heterosigma carterae</name>
    <dbReference type="NCBI Taxonomy" id="2829"/>
    <lineage>
        <taxon>Eukaryota</taxon>
        <taxon>Sar</taxon>
        <taxon>Stramenopiles</taxon>
        <taxon>Ochrophyta</taxon>
        <taxon>Raphidophyceae</taxon>
        <taxon>Chattonellales</taxon>
        <taxon>Chattonellaceae</taxon>
        <taxon>Heterosigma</taxon>
    </lineage>
</organism>
<dbReference type="Pfam" id="PF13460">
    <property type="entry name" value="NAD_binding_10"/>
    <property type="match status" value="1"/>
</dbReference>
<reference evidence="2" key="1">
    <citation type="submission" date="2021-01" db="EMBL/GenBank/DDBJ databases">
        <authorList>
            <person name="Corre E."/>
            <person name="Pelletier E."/>
            <person name="Niang G."/>
            <person name="Scheremetjew M."/>
            <person name="Finn R."/>
            <person name="Kale V."/>
            <person name="Holt S."/>
            <person name="Cochrane G."/>
            <person name="Meng A."/>
            <person name="Brown T."/>
            <person name="Cohen L."/>
        </authorList>
    </citation>
    <scope>NUCLEOTIDE SEQUENCE</scope>
    <source>
        <strain evidence="2">CCMP3107</strain>
    </source>
</reference>
<gene>
    <name evidence="2" type="ORF">HAKA00212_LOCUS6728</name>
</gene>
<dbReference type="Gene3D" id="3.40.50.720">
    <property type="entry name" value="NAD(P)-binding Rossmann-like Domain"/>
    <property type="match status" value="1"/>
</dbReference>
<evidence type="ECO:0000313" key="2">
    <source>
        <dbReference type="EMBL" id="CAE0628048.1"/>
    </source>
</evidence>
<dbReference type="AlphaFoldDB" id="A0A6V1PF60"/>
<accession>A0A6V1PF60</accession>
<feature type="domain" description="NAD(P)-binding" evidence="1">
    <location>
        <begin position="31"/>
        <end position="235"/>
    </location>
</feature>
<dbReference type="PANTHER" id="PTHR15020">
    <property type="entry name" value="FLAVIN REDUCTASE-RELATED"/>
    <property type="match status" value="1"/>
</dbReference>
<dbReference type="SUPFAM" id="SSF51735">
    <property type="entry name" value="NAD(P)-binding Rossmann-fold domains"/>
    <property type="match status" value="1"/>
</dbReference>
<dbReference type="InterPro" id="IPR036291">
    <property type="entry name" value="NAD(P)-bd_dom_sf"/>
</dbReference>
<evidence type="ECO:0000259" key="1">
    <source>
        <dbReference type="Pfam" id="PF13460"/>
    </source>
</evidence>
<proteinExistence type="predicted"/>
<name>A0A6V1PF60_HETAK</name>
<protein>
    <recommendedName>
        <fullName evidence="1">NAD(P)-binding domain-containing protein</fullName>
    </recommendedName>
</protein>
<sequence>MGNANGGEGAESTSTQWSSKGTNVNHIAVFGGSGKTGSECVYQALQQGCRVTVLAREPCRVRIPKGSGGANAGTPFSDEKLTIIQGDVTNAADVNKVFAAGDIGGVVVALGGRTKDVGPTMLTDGTANVIAAMKEHGTRRVAVVTSIGCGDSAGQAPLFFRVLMGTVMARIFADKNNQEALFLEGPGAGLEYCIVRPGGLGVGPPTGVINVIDGKAGSIQRADVATFLLGALADPNFEHLRQTPCISSVGGTGWVKTTGDYFDGVTTAEEEG</sequence>
<dbReference type="EMBL" id="HBIU01014474">
    <property type="protein sequence ID" value="CAE0628048.1"/>
    <property type="molecule type" value="Transcribed_RNA"/>
</dbReference>
<dbReference type="InterPro" id="IPR016040">
    <property type="entry name" value="NAD(P)-bd_dom"/>
</dbReference>
<dbReference type="PANTHER" id="PTHR15020:SF45">
    <property type="entry name" value="NAD(P)-BINDING DOMAIN-CONTAINING PROTEIN"/>
    <property type="match status" value="1"/>
</dbReference>